<reference evidence="6 7" key="1">
    <citation type="submission" date="2016-10" db="EMBL/GenBank/DDBJ databases">
        <title>Draft Genome sequence of Roseomonas sp. strain M3.</title>
        <authorList>
            <person name="Subhash Y."/>
            <person name="Lee S."/>
        </authorList>
    </citation>
    <scope>NUCLEOTIDE SEQUENCE [LARGE SCALE GENOMIC DNA]</scope>
    <source>
        <strain evidence="6 7">M3</strain>
    </source>
</reference>
<dbReference type="RefSeq" id="WP_076956846.1">
    <property type="nucleotide sequence ID" value="NZ_MLCO01000064.1"/>
</dbReference>
<dbReference type="Gene3D" id="3.90.76.10">
    <property type="entry name" value="Dipeptide-binding Protein, Domain 1"/>
    <property type="match status" value="1"/>
</dbReference>
<dbReference type="EMBL" id="MLCO01000064">
    <property type="protein sequence ID" value="ONG55841.1"/>
    <property type="molecule type" value="Genomic_DNA"/>
</dbReference>
<dbReference type="PANTHER" id="PTHR30290">
    <property type="entry name" value="PERIPLASMIC BINDING COMPONENT OF ABC TRANSPORTER"/>
    <property type="match status" value="1"/>
</dbReference>
<proteinExistence type="inferred from homology"/>
<evidence type="ECO:0000256" key="1">
    <source>
        <dbReference type="ARBA" id="ARBA00004418"/>
    </source>
</evidence>
<dbReference type="InterPro" id="IPR030678">
    <property type="entry name" value="Peptide/Ni-bd"/>
</dbReference>
<evidence type="ECO:0000313" key="6">
    <source>
        <dbReference type="EMBL" id="ONG55841.1"/>
    </source>
</evidence>
<protein>
    <recommendedName>
        <fullName evidence="5">Solute-binding protein family 5 domain-containing protein</fullName>
    </recommendedName>
</protein>
<feature type="domain" description="Solute-binding protein family 5" evidence="5">
    <location>
        <begin position="83"/>
        <end position="430"/>
    </location>
</feature>
<dbReference type="PIRSF" id="PIRSF002741">
    <property type="entry name" value="MppA"/>
    <property type="match status" value="1"/>
</dbReference>
<comment type="subcellular location">
    <subcellularLocation>
        <location evidence="1">Periplasm</location>
    </subcellularLocation>
</comment>
<dbReference type="CDD" id="cd08512">
    <property type="entry name" value="PBP2_NikA_DppA_OppA_like_7"/>
    <property type="match status" value="1"/>
</dbReference>
<comment type="caution">
    <text evidence="6">The sequence shown here is derived from an EMBL/GenBank/DDBJ whole genome shotgun (WGS) entry which is preliminary data.</text>
</comment>
<evidence type="ECO:0000256" key="3">
    <source>
        <dbReference type="ARBA" id="ARBA00022448"/>
    </source>
</evidence>
<accession>A0A1V2H517</accession>
<dbReference type="AlphaFoldDB" id="A0A1V2H517"/>
<sequence>MNIISLRRRELAQLLGLGAASLPFLTPRMAQAQSRRETLVIGLDTSDTITFDPARQAQYTPPMTLAACYDTLMTFEAGDYVNPKPALATAWARTPDGKGWRFTLRQGVKFASGATMTAEDVKFSFDRLIGLKEQTQVYIKAVDRVEIVDANTVDFVLNAPNAPILPILCNPACAVMEKAVLVKNGAVAGPEARDQDKATDWLNGNSAGTGAFRLVRWERNAQIMLQRNPNHWRGQSDFERVVIRHLSDSAAQLLAVRRGDVHAAFNLIPEHIAALQGDANVTIDKLPSLDHVYMALTQNPGANPALAKKEARHAIGLAIDYDGILKNLLGGAATRAAHFLPIGVVGSTEEVAKQVGFHQDLDKARALLQQAGLADGFEMEIAYGNAAVAGVSYQVLAQKIQSDLARVKIRVRLNPMDQVNLRTVYTTGKMQGGLLTFWNPPAVSNDLWASAVVERVAKRVGWEVPPEMTALVKQASESQDMGEAAKLWIEWQKKVVDQANHFILFQPTYQVGVRKSIKTFPLTAAGWQLDMGKVTLA</sequence>
<dbReference type="GO" id="GO:0030288">
    <property type="term" value="C:outer membrane-bounded periplasmic space"/>
    <property type="evidence" value="ECO:0007669"/>
    <property type="project" value="UniProtKB-ARBA"/>
</dbReference>
<gene>
    <name evidence="6" type="ORF">BKE38_08090</name>
</gene>
<evidence type="ECO:0000313" key="7">
    <source>
        <dbReference type="Proteomes" id="UP000188879"/>
    </source>
</evidence>
<dbReference type="Proteomes" id="UP000188879">
    <property type="component" value="Unassembled WGS sequence"/>
</dbReference>
<name>A0A1V2H517_9PROT</name>
<dbReference type="Gene3D" id="3.10.105.10">
    <property type="entry name" value="Dipeptide-binding Protein, Domain 3"/>
    <property type="match status" value="1"/>
</dbReference>
<dbReference type="InterPro" id="IPR000914">
    <property type="entry name" value="SBP_5_dom"/>
</dbReference>
<evidence type="ECO:0000259" key="5">
    <source>
        <dbReference type="Pfam" id="PF00496"/>
    </source>
</evidence>
<dbReference type="Gene3D" id="3.40.190.10">
    <property type="entry name" value="Periplasmic binding protein-like II"/>
    <property type="match status" value="1"/>
</dbReference>
<keyword evidence="7" id="KW-1185">Reference proteome</keyword>
<dbReference type="GO" id="GO:0015833">
    <property type="term" value="P:peptide transport"/>
    <property type="evidence" value="ECO:0007669"/>
    <property type="project" value="TreeGrafter"/>
</dbReference>
<dbReference type="GO" id="GO:0043190">
    <property type="term" value="C:ATP-binding cassette (ABC) transporter complex"/>
    <property type="evidence" value="ECO:0007669"/>
    <property type="project" value="InterPro"/>
</dbReference>
<comment type="similarity">
    <text evidence="2">Belongs to the bacterial solute-binding protein 5 family.</text>
</comment>
<organism evidence="6 7">
    <name type="scientific">Teichococcus deserti</name>
    <dbReference type="NCBI Taxonomy" id="1817963"/>
    <lineage>
        <taxon>Bacteria</taxon>
        <taxon>Pseudomonadati</taxon>
        <taxon>Pseudomonadota</taxon>
        <taxon>Alphaproteobacteria</taxon>
        <taxon>Acetobacterales</taxon>
        <taxon>Roseomonadaceae</taxon>
        <taxon>Roseomonas</taxon>
    </lineage>
</organism>
<dbReference type="SUPFAM" id="SSF53850">
    <property type="entry name" value="Periplasmic binding protein-like II"/>
    <property type="match status" value="1"/>
</dbReference>
<evidence type="ECO:0000256" key="2">
    <source>
        <dbReference type="ARBA" id="ARBA00005695"/>
    </source>
</evidence>
<dbReference type="Pfam" id="PF00496">
    <property type="entry name" value="SBP_bac_5"/>
    <property type="match status" value="1"/>
</dbReference>
<dbReference type="PANTHER" id="PTHR30290:SF9">
    <property type="entry name" value="OLIGOPEPTIDE-BINDING PROTEIN APPA"/>
    <property type="match status" value="1"/>
</dbReference>
<keyword evidence="3" id="KW-0813">Transport</keyword>
<dbReference type="InterPro" id="IPR039424">
    <property type="entry name" value="SBP_5"/>
</dbReference>
<keyword evidence="4" id="KW-0732">Signal</keyword>
<dbReference type="GO" id="GO:1904680">
    <property type="term" value="F:peptide transmembrane transporter activity"/>
    <property type="evidence" value="ECO:0007669"/>
    <property type="project" value="TreeGrafter"/>
</dbReference>
<evidence type="ECO:0000256" key="4">
    <source>
        <dbReference type="ARBA" id="ARBA00022729"/>
    </source>
</evidence>